<evidence type="ECO:0000256" key="1">
    <source>
        <dbReference type="SAM" id="Coils"/>
    </source>
</evidence>
<reference evidence="3" key="1">
    <citation type="journal article" date="2020" name="mSystems">
        <title>Genome- and Community-Level Interaction Insights into Carbon Utilization and Element Cycling Functions of Hydrothermarchaeota in Hydrothermal Sediment.</title>
        <authorList>
            <person name="Zhou Z."/>
            <person name="Liu Y."/>
            <person name="Xu W."/>
            <person name="Pan J."/>
            <person name="Luo Z.H."/>
            <person name="Li M."/>
        </authorList>
    </citation>
    <scope>NUCLEOTIDE SEQUENCE [LARGE SCALE GENOMIC DNA]</scope>
    <source>
        <strain evidence="3">SpSt-1219</strain>
    </source>
</reference>
<dbReference type="Proteomes" id="UP000886066">
    <property type="component" value="Unassembled WGS sequence"/>
</dbReference>
<sequence>MQDKDLIQKIQLLRQIKPDSDWANWLKANILQRKPQNILGNRPRVKLAIFSFIPKYQKVLIPSLLAFFFVFSFVFAQTTLPGNVLYPLKTLTQNAKIYLASESTKPVVRLEVAKTRMEDLSKVQNHQKEISAITQNVRKDLEIVPQEIKKINKKQIALNVSKNIQERSKDLKELANKISLEEKEKQELNKTVENTQSQVLALIIGTTEEINQCPSYLKNSLIELGNYFTDAEKGLVQWTPDNIVKSQGLLIEASNAFKAGDCLTAMEKIESIKKLLSILSLDSPTQNSLENLGQVEVETLTPTP</sequence>
<feature type="transmembrane region" description="Helical" evidence="2">
    <location>
        <begin position="59"/>
        <end position="80"/>
    </location>
</feature>
<gene>
    <name evidence="3" type="ORF">ENN92_00730</name>
</gene>
<evidence type="ECO:0000256" key="2">
    <source>
        <dbReference type="SAM" id="Phobius"/>
    </source>
</evidence>
<feature type="coiled-coil region" evidence="1">
    <location>
        <begin position="164"/>
        <end position="198"/>
    </location>
</feature>
<organism evidence="3">
    <name type="scientific">candidate division WWE3 bacterium</name>
    <dbReference type="NCBI Taxonomy" id="2053526"/>
    <lineage>
        <taxon>Bacteria</taxon>
        <taxon>Katanobacteria</taxon>
    </lineage>
</organism>
<protein>
    <recommendedName>
        <fullName evidence="4">DUF5667 domain-containing protein</fullName>
    </recommendedName>
</protein>
<proteinExistence type="predicted"/>
<dbReference type="AlphaFoldDB" id="A0A7C1HWW3"/>
<comment type="caution">
    <text evidence="3">The sequence shown here is derived from an EMBL/GenBank/DDBJ whole genome shotgun (WGS) entry which is preliminary data.</text>
</comment>
<evidence type="ECO:0000313" key="3">
    <source>
        <dbReference type="EMBL" id="HDQ88659.1"/>
    </source>
</evidence>
<keyword evidence="2" id="KW-1133">Transmembrane helix</keyword>
<name>A0A7C1HWW3_UNCKA</name>
<evidence type="ECO:0008006" key="4">
    <source>
        <dbReference type="Google" id="ProtNLM"/>
    </source>
</evidence>
<accession>A0A7C1HWW3</accession>
<keyword evidence="1" id="KW-0175">Coiled coil</keyword>
<dbReference type="EMBL" id="DSDM01000040">
    <property type="protein sequence ID" value="HDQ88659.1"/>
    <property type="molecule type" value="Genomic_DNA"/>
</dbReference>
<keyword evidence="2" id="KW-0472">Membrane</keyword>
<keyword evidence="2" id="KW-0812">Transmembrane</keyword>